<comment type="caution">
    <text evidence="2">The sequence shown here is derived from an EMBL/GenBank/DDBJ whole genome shotgun (WGS) entry which is preliminary data.</text>
</comment>
<keyword evidence="3" id="KW-1185">Reference proteome</keyword>
<evidence type="ECO:0000313" key="2">
    <source>
        <dbReference type="EMBL" id="KAJ1719627.1"/>
    </source>
</evidence>
<dbReference type="GO" id="GO:0006368">
    <property type="term" value="P:transcription elongation by RNA polymerase II"/>
    <property type="evidence" value="ECO:0007669"/>
    <property type="project" value="InterPro"/>
</dbReference>
<reference evidence="2" key="1">
    <citation type="submission" date="2022-07" db="EMBL/GenBank/DDBJ databases">
        <title>Phylogenomic reconstructions and comparative analyses of Kickxellomycotina fungi.</title>
        <authorList>
            <person name="Reynolds N.K."/>
            <person name="Stajich J.E."/>
            <person name="Barry K."/>
            <person name="Grigoriev I.V."/>
            <person name="Crous P."/>
            <person name="Smith M.E."/>
        </authorList>
    </citation>
    <scope>NUCLEOTIDE SEQUENCE</scope>
    <source>
        <strain evidence="2">NBRC 32514</strain>
    </source>
</reference>
<keyword evidence="1" id="KW-0175">Coiled coil</keyword>
<dbReference type="GO" id="GO:0070449">
    <property type="term" value="C:elongin complex"/>
    <property type="evidence" value="ECO:0007669"/>
    <property type="project" value="InterPro"/>
</dbReference>
<feature type="coiled-coil region" evidence="1">
    <location>
        <begin position="107"/>
        <end position="134"/>
    </location>
</feature>
<proteinExistence type="predicted"/>
<protein>
    <submittedName>
        <fullName evidence="2">Uncharacterized protein</fullName>
    </submittedName>
</protein>
<dbReference type="Pfam" id="PF06881">
    <property type="entry name" value="Elongin_A"/>
    <property type="match status" value="1"/>
</dbReference>
<dbReference type="OrthoDB" id="21513at2759"/>
<dbReference type="InterPro" id="IPR051870">
    <property type="entry name" value="Elongin-A_domain"/>
</dbReference>
<sequence>MDKNADTPPKVVALKELCQQKLVKNYSRIRCLGATPQFLVAKALSQCTAEQLETIEELNPHIMDDNEGLWWQLYAKKYGDPSTTGEAVPSDMISWRERYREMRLDDEVRAHEMRERVRNKVKEAERERDARKIRIADIKKVGGIVKTRTKTNEGAHAEDEQYS</sequence>
<dbReference type="Proteomes" id="UP001149813">
    <property type="component" value="Unassembled WGS sequence"/>
</dbReference>
<dbReference type="EMBL" id="JANBOJ010000364">
    <property type="protein sequence ID" value="KAJ1719627.1"/>
    <property type="molecule type" value="Genomic_DNA"/>
</dbReference>
<dbReference type="Gene3D" id="6.10.250.3180">
    <property type="match status" value="1"/>
</dbReference>
<accession>A0A9W7XWE3</accession>
<organism evidence="2 3">
    <name type="scientific">Coemansia erecta</name>
    <dbReference type="NCBI Taxonomy" id="147472"/>
    <lineage>
        <taxon>Eukaryota</taxon>
        <taxon>Fungi</taxon>
        <taxon>Fungi incertae sedis</taxon>
        <taxon>Zoopagomycota</taxon>
        <taxon>Kickxellomycotina</taxon>
        <taxon>Kickxellomycetes</taxon>
        <taxon>Kickxellales</taxon>
        <taxon>Kickxellaceae</taxon>
        <taxon>Coemansia</taxon>
    </lineage>
</organism>
<dbReference type="PANTHER" id="PTHR15141">
    <property type="entry name" value="TRANSCRIPTION ELONGATION FACTOR B POLYPEPTIDE 3"/>
    <property type="match status" value="1"/>
</dbReference>
<evidence type="ECO:0000256" key="1">
    <source>
        <dbReference type="SAM" id="Coils"/>
    </source>
</evidence>
<dbReference type="InterPro" id="IPR010684">
    <property type="entry name" value="RNA_pol_II_trans_fac_SIII_A"/>
</dbReference>
<evidence type="ECO:0000313" key="3">
    <source>
        <dbReference type="Proteomes" id="UP001149813"/>
    </source>
</evidence>
<dbReference type="AlphaFoldDB" id="A0A9W7XWE3"/>
<dbReference type="PANTHER" id="PTHR15141:SF76">
    <property type="entry name" value="TRANSCRIPTION ELONGATION FACTOR B POLYPEPTIDE 3"/>
    <property type="match status" value="1"/>
</dbReference>
<gene>
    <name evidence="2" type="ORF">LPJ53_005641</name>
</gene>
<name>A0A9W7XWE3_9FUNG</name>